<dbReference type="AlphaFoldDB" id="A0A523QH24"/>
<feature type="binding site" evidence="8">
    <location>
        <position position="58"/>
    </location>
    <ligand>
        <name>Mg(2+)</name>
        <dbReference type="ChEBI" id="CHEBI:18420"/>
    </ligand>
</feature>
<evidence type="ECO:0000256" key="6">
    <source>
        <dbReference type="ARBA" id="ARBA00023098"/>
    </source>
</evidence>
<keyword evidence="3 8" id="KW-0479">Metal-binding</keyword>
<dbReference type="Proteomes" id="UP000320781">
    <property type="component" value="Unassembled WGS sequence"/>
</dbReference>
<evidence type="ECO:0000256" key="3">
    <source>
        <dbReference type="ARBA" id="ARBA00022723"/>
    </source>
</evidence>
<dbReference type="GO" id="GO:0005737">
    <property type="term" value="C:cytoplasm"/>
    <property type="evidence" value="ECO:0007669"/>
    <property type="project" value="UniProtKB-SubCell"/>
</dbReference>
<comment type="cofactor">
    <cofactor evidence="8">
        <name>Mg(2+)</name>
        <dbReference type="ChEBI" id="CHEBI:18420"/>
    </cofactor>
</comment>
<dbReference type="InterPro" id="IPR004568">
    <property type="entry name" value="Ppantetheine-prot_Trfase_dom"/>
</dbReference>
<name>A0A523QH24_UNCAE</name>
<evidence type="ECO:0000256" key="2">
    <source>
        <dbReference type="ARBA" id="ARBA00022679"/>
    </source>
</evidence>
<dbReference type="Gene3D" id="3.90.470.20">
    <property type="entry name" value="4'-phosphopantetheinyl transferase domain"/>
    <property type="match status" value="1"/>
</dbReference>
<dbReference type="InterPro" id="IPR002582">
    <property type="entry name" value="ACPS"/>
</dbReference>
<keyword evidence="5 8" id="KW-0460">Magnesium</keyword>
<comment type="catalytic activity">
    <reaction evidence="8">
        <text>apo-[ACP] + CoA = holo-[ACP] + adenosine 3',5'-bisphosphate + H(+)</text>
        <dbReference type="Rhea" id="RHEA:12068"/>
        <dbReference type="Rhea" id="RHEA-COMP:9685"/>
        <dbReference type="Rhea" id="RHEA-COMP:9690"/>
        <dbReference type="ChEBI" id="CHEBI:15378"/>
        <dbReference type="ChEBI" id="CHEBI:29999"/>
        <dbReference type="ChEBI" id="CHEBI:57287"/>
        <dbReference type="ChEBI" id="CHEBI:58343"/>
        <dbReference type="ChEBI" id="CHEBI:64479"/>
        <dbReference type="EC" id="2.7.8.7"/>
    </reaction>
</comment>
<dbReference type="HAMAP" id="MF_00101">
    <property type="entry name" value="AcpS"/>
    <property type="match status" value="1"/>
</dbReference>
<keyword evidence="1 8" id="KW-0444">Lipid biosynthesis</keyword>
<dbReference type="InterPro" id="IPR037143">
    <property type="entry name" value="4-PPantetheinyl_Trfase_dom_sf"/>
</dbReference>
<comment type="subcellular location">
    <subcellularLocation>
        <location evidence="8">Cytoplasm</location>
    </subcellularLocation>
</comment>
<organism evidence="10 11">
    <name type="scientific">Aerophobetes bacterium</name>
    <dbReference type="NCBI Taxonomy" id="2030807"/>
    <lineage>
        <taxon>Bacteria</taxon>
        <taxon>Candidatus Aerophobota</taxon>
    </lineage>
</organism>
<accession>A0A523QH24</accession>
<comment type="similarity">
    <text evidence="8">Belongs to the P-Pant transferase superfamily. AcpS family.</text>
</comment>
<dbReference type="GO" id="GO:0008897">
    <property type="term" value="F:holo-[acyl-carrier-protein] synthase activity"/>
    <property type="evidence" value="ECO:0007669"/>
    <property type="project" value="UniProtKB-UniRule"/>
</dbReference>
<evidence type="ECO:0000313" key="10">
    <source>
        <dbReference type="EMBL" id="TES84787.1"/>
    </source>
</evidence>
<dbReference type="NCBIfam" id="TIGR00556">
    <property type="entry name" value="pantethn_trn"/>
    <property type="match status" value="1"/>
</dbReference>
<comment type="caution">
    <text evidence="10">The sequence shown here is derived from an EMBL/GenBank/DDBJ whole genome shotgun (WGS) entry which is preliminary data.</text>
</comment>
<gene>
    <name evidence="8 10" type="primary">acpS</name>
    <name evidence="10" type="ORF">E3J95_05975</name>
</gene>
<feature type="domain" description="4'-phosphopantetheinyl transferase" evidence="9">
    <location>
        <begin position="4"/>
        <end position="114"/>
    </location>
</feature>
<dbReference type="NCBIfam" id="TIGR00516">
    <property type="entry name" value="acpS"/>
    <property type="match status" value="1"/>
</dbReference>
<feature type="binding site" evidence="8">
    <location>
        <position position="8"/>
    </location>
    <ligand>
        <name>Mg(2+)</name>
        <dbReference type="ChEBI" id="CHEBI:18420"/>
    </ligand>
</feature>
<dbReference type="InterPro" id="IPR008278">
    <property type="entry name" value="4-PPantetheinyl_Trfase_dom"/>
</dbReference>
<reference evidence="10 11" key="1">
    <citation type="submission" date="2019-03" db="EMBL/GenBank/DDBJ databases">
        <title>Metabolic potential of uncultured bacteria and archaea associated with petroleum seepage in deep-sea sediments.</title>
        <authorList>
            <person name="Dong X."/>
            <person name="Hubert C."/>
        </authorList>
    </citation>
    <scope>NUCLEOTIDE SEQUENCE [LARGE SCALE GENOMIC DNA]</scope>
    <source>
        <strain evidence="10">E44_bin92</strain>
    </source>
</reference>
<keyword evidence="2 8" id="KW-0808">Transferase</keyword>
<keyword evidence="7 8" id="KW-0275">Fatty acid biosynthesis</keyword>
<keyword evidence="8" id="KW-0963">Cytoplasm</keyword>
<dbReference type="GO" id="GO:0000287">
    <property type="term" value="F:magnesium ion binding"/>
    <property type="evidence" value="ECO:0007669"/>
    <property type="project" value="UniProtKB-UniRule"/>
</dbReference>
<proteinExistence type="inferred from homology"/>
<evidence type="ECO:0000256" key="5">
    <source>
        <dbReference type="ARBA" id="ARBA00022842"/>
    </source>
</evidence>
<sequence>MIKGIGIDMVEVDRLRHIIQRWGERARKRMFTPEELACATSRKQGEFIYLAGRFAAKEAVVKSLGQYTDWSEIEISRQENGSPRVTLKGKTKETARERKVKEILVTLSHTKTYAIAEAVALGENQ</sequence>
<dbReference type="SUPFAM" id="SSF56214">
    <property type="entry name" value="4'-phosphopantetheinyl transferase"/>
    <property type="match status" value="1"/>
</dbReference>
<keyword evidence="6 8" id="KW-0443">Lipid metabolism</keyword>
<protein>
    <recommendedName>
        <fullName evidence="8">Holo-[acyl-carrier-protein] synthase</fullName>
        <shortName evidence="8">Holo-ACP synthase</shortName>
        <ecNumber evidence="8">2.7.8.7</ecNumber>
    </recommendedName>
    <alternativeName>
        <fullName evidence="8">4'-phosphopantetheinyl transferase AcpS</fullName>
    </alternativeName>
</protein>
<dbReference type="GO" id="GO:0006633">
    <property type="term" value="P:fatty acid biosynthetic process"/>
    <property type="evidence" value="ECO:0007669"/>
    <property type="project" value="UniProtKB-UniRule"/>
</dbReference>
<dbReference type="EMBL" id="SOKU01000291">
    <property type="protein sequence ID" value="TES84787.1"/>
    <property type="molecule type" value="Genomic_DNA"/>
</dbReference>
<evidence type="ECO:0000259" key="9">
    <source>
        <dbReference type="Pfam" id="PF01648"/>
    </source>
</evidence>
<evidence type="ECO:0000313" key="11">
    <source>
        <dbReference type="Proteomes" id="UP000320781"/>
    </source>
</evidence>
<dbReference type="EC" id="2.7.8.7" evidence="8"/>
<comment type="function">
    <text evidence="8">Transfers the 4'-phosphopantetheine moiety from coenzyme A to a Ser of acyl-carrier-protein.</text>
</comment>
<evidence type="ECO:0000256" key="4">
    <source>
        <dbReference type="ARBA" id="ARBA00022832"/>
    </source>
</evidence>
<dbReference type="Pfam" id="PF01648">
    <property type="entry name" value="ACPS"/>
    <property type="match status" value="1"/>
</dbReference>
<evidence type="ECO:0000256" key="1">
    <source>
        <dbReference type="ARBA" id="ARBA00022516"/>
    </source>
</evidence>
<evidence type="ECO:0000256" key="8">
    <source>
        <dbReference type="HAMAP-Rule" id="MF_00101"/>
    </source>
</evidence>
<evidence type="ECO:0000256" key="7">
    <source>
        <dbReference type="ARBA" id="ARBA00023160"/>
    </source>
</evidence>
<keyword evidence="4 8" id="KW-0276">Fatty acid metabolism</keyword>